<dbReference type="SUPFAM" id="SSF53335">
    <property type="entry name" value="S-adenosyl-L-methionine-dependent methyltransferases"/>
    <property type="match status" value="1"/>
</dbReference>
<dbReference type="InterPro" id="IPR029063">
    <property type="entry name" value="SAM-dependent_MTases_sf"/>
</dbReference>
<keyword evidence="1" id="KW-0489">Methyltransferase</keyword>
<comment type="caution">
    <text evidence="8">The sequence shown here is derived from an EMBL/GenBank/DDBJ whole genome shotgun (WGS) entry which is preliminary data.</text>
</comment>
<evidence type="ECO:0000256" key="5">
    <source>
        <dbReference type="PIRSR" id="PIRSR005739-1"/>
    </source>
</evidence>
<dbReference type="Proteomes" id="UP001206925">
    <property type="component" value="Unassembled WGS sequence"/>
</dbReference>
<name>A0AAD5GQH7_AMBAR</name>
<evidence type="ECO:0000259" key="6">
    <source>
        <dbReference type="Pfam" id="PF00891"/>
    </source>
</evidence>
<dbReference type="InterPro" id="IPR036390">
    <property type="entry name" value="WH_DNA-bd_sf"/>
</dbReference>
<evidence type="ECO:0000256" key="2">
    <source>
        <dbReference type="ARBA" id="ARBA00022679"/>
    </source>
</evidence>
<dbReference type="InterPro" id="IPR036388">
    <property type="entry name" value="WH-like_DNA-bd_sf"/>
</dbReference>
<evidence type="ECO:0000313" key="8">
    <source>
        <dbReference type="EMBL" id="KAI7751330.1"/>
    </source>
</evidence>
<gene>
    <name evidence="8" type="ORF">M8C21_002890</name>
</gene>
<evidence type="ECO:0000256" key="3">
    <source>
        <dbReference type="ARBA" id="ARBA00022691"/>
    </source>
</evidence>
<dbReference type="SUPFAM" id="SSF46785">
    <property type="entry name" value="Winged helix' DNA-binding domain"/>
    <property type="match status" value="1"/>
</dbReference>
<proteinExistence type="inferred from homology"/>
<comment type="similarity">
    <text evidence="4">Belongs to the class I-like SAM-binding methyltransferase superfamily. Cation-independent O-methyltransferase family. COMT subfamily.</text>
</comment>
<accession>A0AAD5GQH7</accession>
<keyword evidence="3" id="KW-0949">S-adenosyl-L-methionine</keyword>
<dbReference type="InterPro" id="IPR016461">
    <property type="entry name" value="COMT-like"/>
</dbReference>
<dbReference type="EMBL" id="JAMZMK010005932">
    <property type="protein sequence ID" value="KAI7751330.1"/>
    <property type="molecule type" value="Genomic_DNA"/>
</dbReference>
<feature type="domain" description="O-methyltransferase C-terminal" evidence="6">
    <location>
        <begin position="126"/>
        <end position="330"/>
    </location>
</feature>
<dbReference type="PIRSF" id="PIRSF005739">
    <property type="entry name" value="O-mtase"/>
    <property type="match status" value="1"/>
</dbReference>
<dbReference type="PROSITE" id="PS51683">
    <property type="entry name" value="SAM_OMT_II"/>
    <property type="match status" value="1"/>
</dbReference>
<dbReference type="PANTHER" id="PTHR11746">
    <property type="entry name" value="O-METHYLTRANSFERASE"/>
    <property type="match status" value="1"/>
</dbReference>
<dbReference type="InterPro" id="IPR012967">
    <property type="entry name" value="COMT_dimerisation"/>
</dbReference>
<sequence>MGSEDNFSYAMELINSTTLSMVLVNTIKLKVLETIAEAGPDARLSGHDIASRLSIPNQDAPDMLDRMLRLLATHSVVTCTEGVHESRPVRVYGLTPIAKYFIPNDDGVSLGPLARLIQDKVFIDSWFELEDAVRNGGVPFDKVHGTHAFEYPALDERFNKVFNQAMVNHTTILMKEILKHYRGFDNLERVVDVGGGLGITLALIISKHPSMKGINFDLPHVTQHAQLYEGIEHVGGDMFKEVPEGDAIFMKWILHDWDDDSCIKLLKNCYKALPKTGKVIVVEGVLPFLPDTSSHVKVNTHVDVLMMTQNPGGKERTEDEFLALAKGAGFTGIRKECFVCNFWVLEFFK</sequence>
<keyword evidence="2" id="KW-0808">Transferase</keyword>
<evidence type="ECO:0000256" key="4">
    <source>
        <dbReference type="ARBA" id="ARBA00034481"/>
    </source>
</evidence>
<dbReference type="GO" id="GO:0008757">
    <property type="term" value="F:S-adenosylmethionine-dependent methyltransferase activity"/>
    <property type="evidence" value="ECO:0007669"/>
    <property type="project" value="UniProtKB-ARBA"/>
</dbReference>
<dbReference type="InterPro" id="IPR001077">
    <property type="entry name" value="COMT_C"/>
</dbReference>
<dbReference type="Pfam" id="PF08100">
    <property type="entry name" value="Dimerisation"/>
    <property type="match status" value="1"/>
</dbReference>
<evidence type="ECO:0000259" key="7">
    <source>
        <dbReference type="Pfam" id="PF08100"/>
    </source>
</evidence>
<evidence type="ECO:0000313" key="9">
    <source>
        <dbReference type="Proteomes" id="UP001206925"/>
    </source>
</evidence>
<dbReference type="FunFam" id="3.40.50.150:FF:000061">
    <property type="entry name" value="Caffeic acid O-methyltransferase"/>
    <property type="match status" value="1"/>
</dbReference>
<dbReference type="Gene3D" id="3.40.50.150">
    <property type="entry name" value="Vaccinia Virus protein VP39"/>
    <property type="match status" value="1"/>
</dbReference>
<dbReference type="Pfam" id="PF00891">
    <property type="entry name" value="Methyltransf_2"/>
    <property type="match status" value="1"/>
</dbReference>
<dbReference type="FunFam" id="1.10.10.10:FF:000357">
    <property type="entry name" value="Caffeic acid 3-O-methyltransferase"/>
    <property type="match status" value="1"/>
</dbReference>
<feature type="active site" description="Proton acceptor" evidence="5">
    <location>
        <position position="255"/>
    </location>
</feature>
<dbReference type="GO" id="GO:0046983">
    <property type="term" value="F:protein dimerization activity"/>
    <property type="evidence" value="ECO:0007669"/>
    <property type="project" value="InterPro"/>
</dbReference>
<dbReference type="GO" id="GO:0032259">
    <property type="term" value="P:methylation"/>
    <property type="evidence" value="ECO:0007669"/>
    <property type="project" value="UniProtKB-KW"/>
</dbReference>
<keyword evidence="9" id="KW-1185">Reference proteome</keyword>
<reference evidence="8" key="1">
    <citation type="submission" date="2022-06" db="EMBL/GenBank/DDBJ databases">
        <title>Uncovering the hologenomic basis of an extraordinary plant invasion.</title>
        <authorList>
            <person name="Bieker V.C."/>
            <person name="Martin M.D."/>
            <person name="Gilbert T."/>
            <person name="Hodgins K."/>
            <person name="Battlay P."/>
            <person name="Petersen B."/>
            <person name="Wilson J."/>
        </authorList>
    </citation>
    <scope>NUCLEOTIDE SEQUENCE</scope>
    <source>
        <strain evidence="8">AA19_3_7</strain>
        <tissue evidence="8">Leaf</tissue>
    </source>
</reference>
<dbReference type="CDD" id="cd02440">
    <property type="entry name" value="AdoMet_MTases"/>
    <property type="match status" value="1"/>
</dbReference>
<organism evidence="8 9">
    <name type="scientific">Ambrosia artemisiifolia</name>
    <name type="common">Common ragweed</name>
    <dbReference type="NCBI Taxonomy" id="4212"/>
    <lineage>
        <taxon>Eukaryota</taxon>
        <taxon>Viridiplantae</taxon>
        <taxon>Streptophyta</taxon>
        <taxon>Embryophyta</taxon>
        <taxon>Tracheophyta</taxon>
        <taxon>Spermatophyta</taxon>
        <taxon>Magnoliopsida</taxon>
        <taxon>eudicotyledons</taxon>
        <taxon>Gunneridae</taxon>
        <taxon>Pentapetalae</taxon>
        <taxon>asterids</taxon>
        <taxon>campanulids</taxon>
        <taxon>Asterales</taxon>
        <taxon>Asteraceae</taxon>
        <taxon>Asteroideae</taxon>
        <taxon>Heliantheae alliance</taxon>
        <taxon>Heliantheae</taxon>
        <taxon>Ambrosia</taxon>
    </lineage>
</organism>
<evidence type="ECO:0000256" key="1">
    <source>
        <dbReference type="ARBA" id="ARBA00022603"/>
    </source>
</evidence>
<protein>
    <recommendedName>
        <fullName evidence="10">Caffeic acid 3-O-methyltransferase</fullName>
    </recommendedName>
</protein>
<evidence type="ECO:0008006" key="10">
    <source>
        <dbReference type="Google" id="ProtNLM"/>
    </source>
</evidence>
<feature type="domain" description="O-methyltransferase dimerisation" evidence="7">
    <location>
        <begin position="11"/>
        <end position="102"/>
    </location>
</feature>
<dbReference type="GO" id="GO:0008171">
    <property type="term" value="F:O-methyltransferase activity"/>
    <property type="evidence" value="ECO:0007669"/>
    <property type="project" value="InterPro"/>
</dbReference>
<dbReference type="GO" id="GO:0009805">
    <property type="term" value="P:coumarin biosynthetic process"/>
    <property type="evidence" value="ECO:0007669"/>
    <property type="project" value="UniProtKB-ARBA"/>
</dbReference>
<dbReference type="Gene3D" id="1.10.10.10">
    <property type="entry name" value="Winged helix-like DNA-binding domain superfamily/Winged helix DNA-binding domain"/>
    <property type="match status" value="1"/>
</dbReference>
<dbReference type="AlphaFoldDB" id="A0AAD5GQH7"/>